<proteinExistence type="predicted"/>
<reference evidence="1 2" key="1">
    <citation type="submission" date="2017-04" db="EMBL/GenBank/DDBJ databases">
        <authorList>
            <consortium name="Geobacter pelophilus Genome Sequencing"/>
            <person name="Aoyagi T."/>
            <person name="Koike H."/>
            <person name="Hori T."/>
        </authorList>
    </citation>
    <scope>NUCLEOTIDE SEQUENCE [LARGE SCALE GENOMIC DNA]</scope>
    <source>
        <strain evidence="1 2">Drf2</strain>
    </source>
</reference>
<keyword evidence="2" id="KW-1185">Reference proteome</keyword>
<sequence>MLLPAPAAAGAPEKRRVLELVLYGFFGRRIAHIAAFIAGQKCHFPE</sequence>
<evidence type="ECO:0000313" key="1">
    <source>
        <dbReference type="EMBL" id="GAW67828.1"/>
    </source>
</evidence>
<protein>
    <submittedName>
        <fullName evidence="1">Uncharacterized protein</fullName>
    </submittedName>
</protein>
<dbReference type="EMBL" id="BDQG01000001">
    <property type="protein sequence ID" value="GAW67828.1"/>
    <property type="molecule type" value="Genomic_DNA"/>
</dbReference>
<name>A0ABQ0MLD1_9BACT</name>
<evidence type="ECO:0000313" key="2">
    <source>
        <dbReference type="Proteomes" id="UP000194153"/>
    </source>
</evidence>
<accession>A0ABQ0MLD1</accession>
<dbReference type="Proteomes" id="UP000194153">
    <property type="component" value="Unassembled WGS sequence"/>
</dbReference>
<comment type="caution">
    <text evidence="1">The sequence shown here is derived from an EMBL/GenBank/DDBJ whole genome shotgun (WGS) entry which is preliminary data.</text>
</comment>
<organism evidence="1 2">
    <name type="scientific">Geoanaerobacter pelophilus</name>
    <dbReference type="NCBI Taxonomy" id="60036"/>
    <lineage>
        <taxon>Bacteria</taxon>
        <taxon>Pseudomonadati</taxon>
        <taxon>Thermodesulfobacteriota</taxon>
        <taxon>Desulfuromonadia</taxon>
        <taxon>Geobacterales</taxon>
        <taxon>Geobacteraceae</taxon>
        <taxon>Geoanaerobacter</taxon>
    </lineage>
</organism>
<reference evidence="2" key="2">
    <citation type="submission" date="2017-05" db="EMBL/GenBank/DDBJ databases">
        <title>Draft genome sequence of Geobacter pelophilus, a iron(III)-reducing bacteria.</title>
        <authorList>
            <person name="Aoyagi T."/>
            <person name="Koike H."/>
            <person name="Morita T."/>
            <person name="Sato Y."/>
            <person name="Habe H."/>
            <person name="Hori T."/>
        </authorList>
    </citation>
    <scope>NUCLEOTIDE SEQUENCE [LARGE SCALE GENOMIC DNA]</scope>
    <source>
        <strain evidence="2">Drf2</strain>
    </source>
</reference>
<gene>
    <name evidence="1" type="ORF">GPEL0_01r3878</name>
</gene>